<comment type="domain">
    <text evidence="2">A Gly-cisPro motif from one monomer fits into the active site of the other monomer to allow specific chiral rejection of L-amino acids.</text>
</comment>
<comment type="catalytic activity">
    <reaction evidence="2">
        <text>a D-aminoacyl-tRNA + H2O = a tRNA + a D-alpha-amino acid + H(+)</text>
        <dbReference type="Rhea" id="RHEA:13953"/>
        <dbReference type="Rhea" id="RHEA-COMP:10123"/>
        <dbReference type="Rhea" id="RHEA-COMP:10124"/>
        <dbReference type="ChEBI" id="CHEBI:15377"/>
        <dbReference type="ChEBI" id="CHEBI:15378"/>
        <dbReference type="ChEBI" id="CHEBI:59871"/>
        <dbReference type="ChEBI" id="CHEBI:78442"/>
        <dbReference type="ChEBI" id="CHEBI:79333"/>
        <dbReference type="EC" id="3.1.1.96"/>
    </reaction>
</comment>
<dbReference type="PANTHER" id="PTHR10472:SF5">
    <property type="entry name" value="D-AMINOACYL-TRNA DEACYLASE 1"/>
    <property type="match status" value="1"/>
</dbReference>
<protein>
    <recommendedName>
        <fullName evidence="2">D-aminoacyl-tRNA deacylase</fullName>
        <shortName evidence="2">DTD</shortName>
        <ecNumber evidence="2">3.1.1.96</ecNumber>
    </recommendedName>
    <alternativeName>
        <fullName evidence="2">Gly-tRNA(Ala) deacylase</fullName>
        <ecNumber evidence="2">3.1.1.-</ecNumber>
    </alternativeName>
</protein>
<comment type="subcellular location">
    <subcellularLocation>
        <location evidence="2">Cytoplasm</location>
    </subcellularLocation>
</comment>
<dbReference type="EC" id="3.1.1.-" evidence="2"/>
<organism evidence="3 4">
    <name type="scientific">Gracilibacillus boraciitolerans JCM 21714</name>
    <dbReference type="NCBI Taxonomy" id="1298598"/>
    <lineage>
        <taxon>Bacteria</taxon>
        <taxon>Bacillati</taxon>
        <taxon>Bacillota</taxon>
        <taxon>Bacilli</taxon>
        <taxon>Bacillales</taxon>
        <taxon>Bacillaceae</taxon>
        <taxon>Gracilibacillus</taxon>
    </lineage>
</organism>
<dbReference type="GO" id="GO:0005737">
    <property type="term" value="C:cytoplasm"/>
    <property type="evidence" value="ECO:0007669"/>
    <property type="project" value="UniProtKB-SubCell"/>
</dbReference>
<dbReference type="GO" id="GO:0019478">
    <property type="term" value="P:D-amino acid catabolic process"/>
    <property type="evidence" value="ECO:0007669"/>
    <property type="project" value="UniProtKB-UniRule"/>
</dbReference>
<dbReference type="eggNOG" id="COG1490">
    <property type="taxonomic scope" value="Bacteria"/>
</dbReference>
<dbReference type="InterPro" id="IPR003732">
    <property type="entry name" value="Daa-tRNA_deacyls_DTD"/>
</dbReference>
<dbReference type="Pfam" id="PF02580">
    <property type="entry name" value="Tyr_Deacylase"/>
    <property type="match status" value="1"/>
</dbReference>
<comment type="catalytic activity">
    <reaction evidence="2">
        <text>glycyl-tRNA(Ala) + H2O = tRNA(Ala) + glycine + H(+)</text>
        <dbReference type="Rhea" id="RHEA:53744"/>
        <dbReference type="Rhea" id="RHEA-COMP:9657"/>
        <dbReference type="Rhea" id="RHEA-COMP:13640"/>
        <dbReference type="ChEBI" id="CHEBI:15377"/>
        <dbReference type="ChEBI" id="CHEBI:15378"/>
        <dbReference type="ChEBI" id="CHEBI:57305"/>
        <dbReference type="ChEBI" id="CHEBI:78442"/>
        <dbReference type="ChEBI" id="CHEBI:78522"/>
    </reaction>
</comment>
<comment type="subunit">
    <text evidence="2">Homodimer.</text>
</comment>
<reference evidence="3 4" key="1">
    <citation type="journal article" date="2014" name="Genome Announc.">
        <title>Draft Genome Sequence of the Boron-Tolerant and Moderately Halotolerant Bacterium Gracilibacillus boraciitolerans JCM 21714T.</title>
        <authorList>
            <person name="Ahmed I."/>
            <person name="Oshima K."/>
            <person name="Suda W."/>
            <person name="Kitamura K."/>
            <person name="Iida T."/>
            <person name="Ohmori Y."/>
            <person name="Fujiwara T."/>
            <person name="Hattori M."/>
            <person name="Ohkuma M."/>
        </authorList>
    </citation>
    <scope>NUCLEOTIDE SEQUENCE [LARGE SCALE GENOMIC DNA]</scope>
    <source>
        <strain evidence="3 4">JCM 21714</strain>
    </source>
</reference>
<keyword evidence="2" id="KW-0963">Cytoplasm</keyword>
<proteinExistence type="inferred from homology"/>
<keyword evidence="2" id="KW-0820">tRNA-binding</keyword>
<evidence type="ECO:0000256" key="1">
    <source>
        <dbReference type="ARBA" id="ARBA00009673"/>
    </source>
</evidence>
<dbReference type="GO" id="GO:0043908">
    <property type="term" value="F:Ser(Gly)-tRNA(Ala) hydrolase activity"/>
    <property type="evidence" value="ECO:0007669"/>
    <property type="project" value="UniProtKB-UniRule"/>
</dbReference>
<dbReference type="GO" id="GO:0000049">
    <property type="term" value="F:tRNA binding"/>
    <property type="evidence" value="ECO:0007669"/>
    <property type="project" value="UniProtKB-UniRule"/>
</dbReference>
<dbReference type="CDD" id="cd00563">
    <property type="entry name" value="Dtyr_deacylase"/>
    <property type="match status" value="1"/>
</dbReference>
<keyword evidence="4" id="KW-1185">Reference proteome</keyword>
<comment type="function">
    <text evidence="2">An aminoacyl-tRNA editing enzyme that deacylates mischarged D-aminoacyl-tRNAs. Also deacylates mischarged glycyl-tRNA(Ala), protecting cells against glycine mischarging by AlaRS. Acts via tRNA-based rather than protein-based catalysis; rejects L-amino acids rather than detecting D-amino acids in the active site. By recycling D-aminoacyl-tRNA to D-amino acids and free tRNA molecules, this enzyme counteracts the toxicity associated with the formation of D-aminoacyl-tRNA entities in vivo and helps enforce protein L-homochirality.</text>
</comment>
<dbReference type="STRING" id="1298598.JCM21714_3265"/>
<name>W4VL59_9BACI</name>
<dbReference type="EMBL" id="BAVS01000019">
    <property type="protein sequence ID" value="GAE94130.1"/>
    <property type="molecule type" value="Genomic_DNA"/>
</dbReference>
<gene>
    <name evidence="2" type="primary">dtd</name>
    <name evidence="3" type="ORF">JCM21714_3265</name>
</gene>
<dbReference type="GO" id="GO:0106026">
    <property type="term" value="F:Gly-tRNA(Ala) deacylase activity"/>
    <property type="evidence" value="ECO:0007669"/>
    <property type="project" value="UniProtKB-UniRule"/>
</dbReference>
<keyword evidence="2" id="KW-0378">Hydrolase</keyword>
<accession>W4VL59</accession>
<evidence type="ECO:0000313" key="3">
    <source>
        <dbReference type="EMBL" id="GAE94130.1"/>
    </source>
</evidence>
<dbReference type="HAMAP" id="MF_00518">
    <property type="entry name" value="Deacylase_Dtd"/>
    <property type="match status" value="1"/>
</dbReference>
<dbReference type="PANTHER" id="PTHR10472">
    <property type="entry name" value="D-TYROSYL-TRNA TYR DEACYLASE"/>
    <property type="match status" value="1"/>
</dbReference>
<keyword evidence="2" id="KW-0694">RNA-binding</keyword>
<dbReference type="NCBIfam" id="TIGR00256">
    <property type="entry name" value="D-aminoacyl-tRNA deacylase"/>
    <property type="match status" value="1"/>
</dbReference>
<dbReference type="RefSeq" id="WP_035724666.1">
    <property type="nucleotide sequence ID" value="NZ_BAVS01000019.1"/>
</dbReference>
<dbReference type="SUPFAM" id="SSF69500">
    <property type="entry name" value="DTD-like"/>
    <property type="match status" value="1"/>
</dbReference>
<dbReference type="EC" id="3.1.1.96" evidence="2"/>
<dbReference type="InterPro" id="IPR023509">
    <property type="entry name" value="DTD-like_sf"/>
</dbReference>
<comment type="caution">
    <text evidence="3">The sequence shown here is derived from an EMBL/GenBank/DDBJ whole genome shotgun (WGS) entry which is preliminary data.</text>
</comment>
<sequence length="153" mass="17088">MKVVLQRAHKASVSVGENIVGKIDYGYVAMIGITHGDTEEDIEYLVNKIVNLRVFEDETGKMNLSLKDVEGSILSISQFTLYGGDTRKGRRPNFMQAAKPDIATRLYESFNDKLRLEGIHVETGAFGEMMDVSFTNKGPVTIILDSIDRKTKK</sequence>
<comment type="similarity">
    <text evidence="1 2">Belongs to the DTD family.</text>
</comment>
<feature type="short sequence motif" description="Gly-cisPro motif, important for rejection of L-amino acids" evidence="2">
    <location>
        <begin position="138"/>
        <end position="139"/>
    </location>
</feature>
<dbReference type="Proteomes" id="UP000019102">
    <property type="component" value="Unassembled WGS sequence"/>
</dbReference>
<evidence type="ECO:0000313" key="4">
    <source>
        <dbReference type="Proteomes" id="UP000019102"/>
    </source>
</evidence>
<dbReference type="FunFam" id="3.50.80.10:FF:000001">
    <property type="entry name" value="D-aminoacyl-tRNA deacylase"/>
    <property type="match status" value="1"/>
</dbReference>
<dbReference type="OrthoDB" id="9801395at2"/>
<evidence type="ECO:0000256" key="2">
    <source>
        <dbReference type="HAMAP-Rule" id="MF_00518"/>
    </source>
</evidence>
<dbReference type="GO" id="GO:0051500">
    <property type="term" value="F:D-tyrosyl-tRNA(Tyr) deacylase activity"/>
    <property type="evidence" value="ECO:0007669"/>
    <property type="project" value="TreeGrafter"/>
</dbReference>
<dbReference type="AlphaFoldDB" id="W4VL59"/>
<dbReference type="Gene3D" id="3.50.80.10">
    <property type="entry name" value="D-tyrosyl-tRNA(Tyr) deacylase"/>
    <property type="match status" value="1"/>
</dbReference>